<protein>
    <submittedName>
        <fullName evidence="1">Oxidoreductase</fullName>
    </submittedName>
</protein>
<comment type="caution">
    <text evidence="1">The sequence shown here is derived from an EMBL/GenBank/DDBJ whole genome shotgun (WGS) entry which is preliminary data.</text>
</comment>
<accession>A0A931BYV5</accession>
<dbReference type="PANTHER" id="PTHR47199">
    <property type="entry name" value="PHOTOSYSTEM II STABILITY/ASSEMBLY FACTOR HCF136, CHLOROPLASTIC"/>
    <property type="match status" value="1"/>
</dbReference>
<proteinExistence type="predicted"/>
<evidence type="ECO:0000313" key="2">
    <source>
        <dbReference type="Proteomes" id="UP000598146"/>
    </source>
</evidence>
<dbReference type="EMBL" id="JADQTO010000001">
    <property type="protein sequence ID" value="MBG0560075.1"/>
    <property type="molecule type" value="Genomic_DNA"/>
</dbReference>
<reference evidence="1" key="1">
    <citation type="submission" date="2020-11" db="EMBL/GenBank/DDBJ databases">
        <title>Isolation and identification of active actinomycetes.</title>
        <authorList>
            <person name="Sun X."/>
        </authorList>
    </citation>
    <scope>NUCLEOTIDE SEQUENCE</scope>
    <source>
        <strain evidence="1">NEAU-A11</strain>
    </source>
</reference>
<evidence type="ECO:0000313" key="1">
    <source>
        <dbReference type="EMBL" id="MBG0560075.1"/>
    </source>
</evidence>
<sequence length="345" mass="35876">MTLQRKLSISALALVMVAGTGFTPGRGPSWQLSDTGSTARFRGLAPVSARVAWAAGSAGTVLRTVDGGRTWASVGPPEAAALQFRDIEAADAWHAVALTIGNGTDSRVYATSDGGRTWTETFRNDDPVAFYDCLTFLDRRHGLALSDPVGGKFRILATNDGGRSWQVRPTTGMPDALPGEFAFAASGTCLVSAGRHAWFATGGGATARVFASRDGGRTWSVADSPIPSGPSAGIYSLAFRDSRTGIAVGGDYAAPATAPDGSAVTRDGGRHWTVSRTVPGEYRSGAAWTGRGRTALTVGPTGSDVSYDGGVTWRRFDTGSFDAVACTGGSCWASGEAGRIARLRW</sequence>
<dbReference type="CDD" id="cd15482">
    <property type="entry name" value="Sialidase_non-viral"/>
    <property type="match status" value="1"/>
</dbReference>
<dbReference type="PANTHER" id="PTHR47199:SF2">
    <property type="entry name" value="PHOTOSYSTEM II STABILITY_ASSEMBLY FACTOR HCF136, CHLOROPLASTIC"/>
    <property type="match status" value="1"/>
</dbReference>
<dbReference type="Gene3D" id="2.130.10.10">
    <property type="entry name" value="YVTN repeat-like/Quinoprotein amine dehydrogenase"/>
    <property type="match status" value="2"/>
</dbReference>
<dbReference type="RefSeq" id="WP_196411888.1">
    <property type="nucleotide sequence ID" value="NZ_JADQTO010000001.1"/>
</dbReference>
<gene>
    <name evidence="1" type="ORF">I4J89_01130</name>
</gene>
<organism evidence="1 2">
    <name type="scientific">Actinoplanes aureus</name>
    <dbReference type="NCBI Taxonomy" id="2792083"/>
    <lineage>
        <taxon>Bacteria</taxon>
        <taxon>Bacillati</taxon>
        <taxon>Actinomycetota</taxon>
        <taxon>Actinomycetes</taxon>
        <taxon>Micromonosporales</taxon>
        <taxon>Micromonosporaceae</taxon>
        <taxon>Actinoplanes</taxon>
    </lineage>
</organism>
<dbReference type="AlphaFoldDB" id="A0A931BYV5"/>
<dbReference type="Proteomes" id="UP000598146">
    <property type="component" value="Unassembled WGS sequence"/>
</dbReference>
<dbReference type="InterPro" id="IPR015943">
    <property type="entry name" value="WD40/YVTN_repeat-like_dom_sf"/>
</dbReference>
<name>A0A931BYV5_9ACTN</name>
<keyword evidence="2" id="KW-1185">Reference proteome</keyword>
<dbReference type="SUPFAM" id="SSF110296">
    <property type="entry name" value="Oligoxyloglucan reducing end-specific cellobiohydrolase"/>
    <property type="match status" value="1"/>
</dbReference>